<evidence type="ECO:0000256" key="3">
    <source>
        <dbReference type="ARBA" id="ARBA00022737"/>
    </source>
</evidence>
<dbReference type="PANTHER" id="PTHR45842">
    <property type="entry name" value="SYNAPTIC ADHESION-LIKE MOLECULE SALM"/>
    <property type="match status" value="1"/>
</dbReference>
<feature type="chain" id="PRO_5035286844" evidence="6">
    <location>
        <begin position="19"/>
        <end position="1081"/>
    </location>
</feature>
<evidence type="ECO:0000313" key="7">
    <source>
        <dbReference type="EMBL" id="CAG9563756.1"/>
    </source>
</evidence>
<dbReference type="Pfam" id="PF13855">
    <property type="entry name" value="LRR_8"/>
    <property type="match status" value="7"/>
</dbReference>
<evidence type="ECO:0000256" key="5">
    <source>
        <dbReference type="SAM" id="Phobius"/>
    </source>
</evidence>
<evidence type="ECO:0000256" key="2">
    <source>
        <dbReference type="ARBA" id="ARBA00022729"/>
    </source>
</evidence>
<dbReference type="PROSITE" id="PS51450">
    <property type="entry name" value="LRR"/>
    <property type="match status" value="11"/>
</dbReference>
<evidence type="ECO:0000256" key="1">
    <source>
        <dbReference type="ARBA" id="ARBA00022614"/>
    </source>
</evidence>
<dbReference type="SMART" id="SM00369">
    <property type="entry name" value="LRR_TYP"/>
    <property type="match status" value="20"/>
</dbReference>
<feature type="transmembrane region" description="Helical" evidence="5">
    <location>
        <begin position="1030"/>
        <end position="1055"/>
    </location>
</feature>
<keyword evidence="3" id="KW-0677">Repeat</keyword>
<keyword evidence="5" id="KW-0812">Transmembrane</keyword>
<keyword evidence="4" id="KW-0325">Glycoprotein</keyword>
<dbReference type="Proteomes" id="UP000789524">
    <property type="component" value="Unassembled WGS sequence"/>
</dbReference>
<comment type="caution">
    <text evidence="7">The sequence shown here is derived from an EMBL/GenBank/DDBJ whole genome shotgun (WGS) entry which is preliminary data.</text>
</comment>
<dbReference type="SUPFAM" id="SSF52058">
    <property type="entry name" value="L domain-like"/>
    <property type="match status" value="4"/>
</dbReference>
<dbReference type="InterPro" id="IPR003591">
    <property type="entry name" value="Leu-rich_rpt_typical-subtyp"/>
</dbReference>
<keyword evidence="5" id="KW-0472">Membrane</keyword>
<evidence type="ECO:0000256" key="6">
    <source>
        <dbReference type="SAM" id="SignalP"/>
    </source>
</evidence>
<evidence type="ECO:0000256" key="4">
    <source>
        <dbReference type="ARBA" id="ARBA00023180"/>
    </source>
</evidence>
<feature type="signal peptide" evidence="6">
    <location>
        <begin position="1"/>
        <end position="18"/>
    </location>
</feature>
<keyword evidence="1" id="KW-0433">Leucine-rich repeat</keyword>
<organism evidence="7 8">
    <name type="scientific">Danaus chrysippus</name>
    <name type="common">African queen</name>
    <dbReference type="NCBI Taxonomy" id="151541"/>
    <lineage>
        <taxon>Eukaryota</taxon>
        <taxon>Metazoa</taxon>
        <taxon>Ecdysozoa</taxon>
        <taxon>Arthropoda</taxon>
        <taxon>Hexapoda</taxon>
        <taxon>Insecta</taxon>
        <taxon>Pterygota</taxon>
        <taxon>Neoptera</taxon>
        <taxon>Endopterygota</taxon>
        <taxon>Lepidoptera</taxon>
        <taxon>Glossata</taxon>
        <taxon>Ditrysia</taxon>
        <taxon>Papilionoidea</taxon>
        <taxon>Nymphalidae</taxon>
        <taxon>Danainae</taxon>
        <taxon>Danaini</taxon>
        <taxon>Danaina</taxon>
        <taxon>Danaus</taxon>
        <taxon>Anosia</taxon>
    </lineage>
</organism>
<dbReference type="FunFam" id="3.80.10.10:FF:001164">
    <property type="entry name" value="GH01279p"/>
    <property type="match status" value="2"/>
</dbReference>
<dbReference type="GO" id="GO:0016020">
    <property type="term" value="C:membrane"/>
    <property type="evidence" value="ECO:0007669"/>
    <property type="project" value="UniProtKB-SubCell"/>
</dbReference>
<gene>
    <name evidence="7" type="ORF">DCHRY22_LOCUS4857</name>
</gene>
<dbReference type="Gene3D" id="3.80.10.10">
    <property type="entry name" value="Ribonuclease Inhibitor"/>
    <property type="match status" value="6"/>
</dbReference>
<dbReference type="OrthoDB" id="1055097at2759"/>
<reference evidence="7" key="1">
    <citation type="submission" date="2021-09" db="EMBL/GenBank/DDBJ databases">
        <authorList>
            <person name="Martin H S."/>
        </authorList>
    </citation>
    <scope>NUCLEOTIDE SEQUENCE</scope>
</reference>
<dbReference type="InterPro" id="IPR050467">
    <property type="entry name" value="LRFN"/>
</dbReference>
<dbReference type="InterPro" id="IPR032675">
    <property type="entry name" value="LRR_dom_sf"/>
</dbReference>
<keyword evidence="2 6" id="KW-0732">Signal</keyword>
<dbReference type="EMBL" id="CAKASE010000050">
    <property type="protein sequence ID" value="CAG9563756.1"/>
    <property type="molecule type" value="Genomic_DNA"/>
</dbReference>
<dbReference type="SMART" id="SM00365">
    <property type="entry name" value="LRR_SD22"/>
    <property type="match status" value="9"/>
</dbReference>
<proteinExistence type="predicted"/>
<dbReference type="PANTHER" id="PTHR45842:SF12">
    <property type="entry name" value="KEKKON 5, ISOFORM A"/>
    <property type="match status" value="1"/>
</dbReference>
<evidence type="ECO:0000313" key="8">
    <source>
        <dbReference type="Proteomes" id="UP000789524"/>
    </source>
</evidence>
<protein>
    <submittedName>
        <fullName evidence="7">(African queen) hypothetical protein</fullName>
    </submittedName>
</protein>
<sequence length="1081" mass="123504">MILNFMIILIAALPGISGICHFTPLPKLEKCRAALNCSITLKDPTSNLQSWTCIRRQRINYDYYYRNNYDDSYTLDTNYELYITLQEVNINEFEDPLNALNSMRTSNVKTLSIIEGNLVSVSPEIYKLSMLEELVIVNNMVEKLSLKELVFMSSLTTLNMSRNLISTIESVDFQIEASSGLRTIDLSYNQLETVPDNCFLKFPRLLYLDLSHNSIKKIELLTFEGMRNIETLLLSYNEIKSVGLNFVRFINLKLLELDHNELTSLSEGSLKNLLNLEHLNLSSNQLNTIQEDSFRGLQKLQEIDLSNNQIKTVPTYLFQSNINLHTVYLSNNNIETIQDGAFDGTNITELSIKGNCIIGTINSNTFLGVHIDSLDLSGGKITTIGEEAFSNMGSDLTCLNLSRNSIEIMSKSCFKNLTSLSKLDLSNNDLVEIDIDSRDLKMLEELYLNKNKIKKVHNVVFRDLESLLTLDLSENALQELQENYFEGLKNLKTLLLNNNNLHFLASNVFKGIENLKKLDMSQTRISSITNELFEGLLSLEILNISRSQLKTIEFAAFDRTSWIKILDISYNELEKFTVSTIQLSRLTQLYLNHNHLKNITETTFSNMTSLEKVNLSHNNISHIHSSSLRSLSHLNFVDLNFNIDVEIPGEVFNNLHISEVSLANIKRPFNFSQANNVSITTLILSECNISDIDSLFVYNIDNLQKLLLQSNLITSLTKESFKRMPLLNSLELSRNRISFIQPGTFLHADMINTLYLNDNDLRTLQYGSLDGLKNLHFLNLSSNAIREFNPKLLRGSPHISTLYLENNDIIKIDFKEFAETSLRKLYIGQNPLACEQLISLNSTQYENLVITVGQFDFHSENIDGIPCITYATSTKDKTNNAGNEVTDKLTNLEVSVSLLQDIFSKNLNETTSISQTLKDIMTHVSNYKNEIITEHNDSERSLLNYLQELLNRQDSLRTVLVNSNINVTEAIGKILIQFNNNLSNWTKNFSKENIEAMKMWSENNEKQTLSTHPYTEQSYENKVKDSDSTYLLYILGVFLTIQSIVTIIFMFYLFIMKYRKKVCTANNIHDSSHPLNVMEIE</sequence>
<keyword evidence="8" id="KW-1185">Reference proteome</keyword>
<keyword evidence="5" id="KW-1133">Transmembrane helix</keyword>
<dbReference type="AlphaFoldDB" id="A0A8J2QJ01"/>
<dbReference type="SMART" id="SM00364">
    <property type="entry name" value="LRR_BAC"/>
    <property type="match status" value="5"/>
</dbReference>
<name>A0A8J2QJ01_9NEOP</name>
<dbReference type="InterPro" id="IPR001611">
    <property type="entry name" value="Leu-rich_rpt"/>
</dbReference>
<accession>A0A8J2QJ01</accession>
<dbReference type="PRINTS" id="PR00019">
    <property type="entry name" value="LEURICHRPT"/>
</dbReference>